<dbReference type="Proteomes" id="UP000265566">
    <property type="component" value="Chromosome 2"/>
</dbReference>
<dbReference type="EnsemblPlants" id="AES64947">
    <property type="protein sequence ID" value="AES64947"/>
    <property type="gene ID" value="MTR_2g033580"/>
</dbReference>
<dbReference type="PaxDb" id="3880-AES64947"/>
<dbReference type="Gramene" id="rna8802">
    <property type="protein sequence ID" value="RHN73028.1"/>
    <property type="gene ID" value="gene8802"/>
</dbReference>
<dbReference type="OrthoDB" id="1001765at2759"/>
<dbReference type="eggNOG" id="ENOG502QR8B">
    <property type="taxonomic scope" value="Eukaryota"/>
</dbReference>
<evidence type="ECO:0000313" key="1">
    <source>
        <dbReference type="EMBL" id="ABN09090.1"/>
    </source>
</evidence>
<evidence type="ECO:0000313" key="3">
    <source>
        <dbReference type="EMBL" id="RHN73028.1"/>
    </source>
</evidence>
<reference evidence="2 5" key="4">
    <citation type="journal article" date="2014" name="BMC Genomics">
        <title>An improved genome release (version Mt4.0) for the model legume Medicago truncatula.</title>
        <authorList>
            <person name="Tang H."/>
            <person name="Krishnakumar V."/>
            <person name="Bidwell S."/>
            <person name="Rosen B."/>
            <person name="Chan A."/>
            <person name="Zhou S."/>
            <person name="Gentzbittel L."/>
            <person name="Childs K.L."/>
            <person name="Yandell M."/>
            <person name="Gundlach H."/>
            <person name="Mayer K.F."/>
            <person name="Schwartz D.C."/>
            <person name="Town C.D."/>
        </authorList>
    </citation>
    <scope>GENOME REANNOTATION</scope>
    <source>
        <strain evidence="4 5">cv. Jemalong A17</strain>
    </source>
</reference>
<dbReference type="Pfam" id="PF13668">
    <property type="entry name" value="Ferritin_2"/>
    <property type="match status" value="1"/>
</dbReference>
<proteinExistence type="predicted"/>
<dbReference type="OMA" id="MDKEWAR"/>
<accession>A2Q670</accession>
<keyword evidence="5" id="KW-1185">Reference proteome</keyword>
<evidence type="ECO:0000313" key="5">
    <source>
        <dbReference type="Proteomes" id="UP000002051"/>
    </source>
</evidence>
<dbReference type="AlphaFoldDB" id="A2Q670"/>
<protein>
    <submittedName>
        <fullName evidence="2">Desiccation PCC13-like protein</fullName>
    </submittedName>
    <submittedName>
        <fullName evidence="1">Desiccation-related protein PCC13-62, putative</fullName>
    </submittedName>
</protein>
<sequence>MAPNYVNRVTASIVVLHAFLILTQISCSFVLTPPKNYSDVDLLEFPLNLEYLEAEFFLFGSLGHGLDVVAPELAEGGPPPIGAKVARLGDLVRDVILQFGVQEIGHLRAIKSTVRGFPRPLLDLSKSSFAKIMDSAFGHPLHPPFDPYANDINYLIASYVIPYVGLTGYVGANPLLRNATSKKLVAGLLGVEAGQDAVIRTLLYERRAWKVHPYGVTVAEFTNRISTLRNKLGNEGVKDEGLGFTSPFSGNILSADNNSLSYPRTPQEILRIIYGSGNESVPGGFYPKGADGRIARYYLHDT</sequence>
<reference evidence="1" key="2">
    <citation type="submission" date="2007-03" db="EMBL/GenBank/DDBJ databases">
        <authorList>
            <consortium name="The International Medicago Genome Annotation Group"/>
        </authorList>
    </citation>
    <scope>NUCLEOTIDE SEQUENCE</scope>
</reference>
<dbReference type="HOGENOM" id="CLU_056689_0_0_1"/>
<dbReference type="EMBL" id="AC173289">
    <property type="protein sequence ID" value="ABN09090.1"/>
    <property type="molecule type" value="Genomic_DNA"/>
</dbReference>
<dbReference type="EMBL" id="PSQE01000002">
    <property type="protein sequence ID" value="RHN73028.1"/>
    <property type="molecule type" value="Genomic_DNA"/>
</dbReference>
<evidence type="ECO:0000313" key="2">
    <source>
        <dbReference type="EMBL" id="AES64947.1"/>
    </source>
</evidence>
<dbReference type="KEGG" id="mtr:11408788"/>
<organism evidence="1">
    <name type="scientific">Medicago truncatula</name>
    <name type="common">Barrel medic</name>
    <name type="synonym">Medicago tribuloides</name>
    <dbReference type="NCBI Taxonomy" id="3880"/>
    <lineage>
        <taxon>Eukaryota</taxon>
        <taxon>Viridiplantae</taxon>
        <taxon>Streptophyta</taxon>
        <taxon>Embryophyta</taxon>
        <taxon>Tracheophyta</taxon>
        <taxon>Spermatophyta</taxon>
        <taxon>Magnoliopsida</taxon>
        <taxon>eudicotyledons</taxon>
        <taxon>Gunneridae</taxon>
        <taxon>Pentapetalae</taxon>
        <taxon>rosids</taxon>
        <taxon>fabids</taxon>
        <taxon>Fabales</taxon>
        <taxon>Fabaceae</taxon>
        <taxon>Papilionoideae</taxon>
        <taxon>50 kb inversion clade</taxon>
        <taxon>NPAAA clade</taxon>
        <taxon>Hologalegina</taxon>
        <taxon>IRL clade</taxon>
        <taxon>Trifolieae</taxon>
        <taxon>Medicago</taxon>
    </lineage>
</organism>
<dbReference type="PANTHER" id="PTHR31694">
    <property type="entry name" value="DESICCATION-LIKE PROTEIN"/>
    <property type="match status" value="1"/>
</dbReference>
<reference evidence="1" key="1">
    <citation type="submission" date="2005-12" db="EMBL/GenBank/DDBJ databases">
        <authorList>
            <person name="Town C.D."/>
        </authorList>
    </citation>
    <scope>NUCLEOTIDE SEQUENCE</scope>
</reference>
<gene>
    <name evidence="4" type="primary">11408788</name>
    <name evidence="2" type="ordered locus">MTR_2g033580</name>
    <name evidence="1" type="ORF">MtrDRAFT_AC173289g3v1</name>
    <name evidence="3" type="ORF">MtrunA17_Chr2g0294081</name>
</gene>
<evidence type="ECO:0000313" key="4">
    <source>
        <dbReference type="EnsemblPlants" id="AES64947"/>
    </source>
</evidence>
<reference evidence="2 5" key="3">
    <citation type="journal article" date="2011" name="Nature">
        <title>The Medicago genome provides insight into the evolution of rhizobial symbioses.</title>
        <authorList>
            <person name="Young N.D."/>
            <person name="Debelle F."/>
            <person name="Oldroyd G.E."/>
            <person name="Geurts R."/>
            <person name="Cannon S.B."/>
            <person name="Udvardi M.K."/>
            <person name="Benedito V.A."/>
            <person name="Mayer K.F."/>
            <person name="Gouzy J."/>
            <person name="Schoof H."/>
            <person name="Van de Peer Y."/>
            <person name="Proost S."/>
            <person name="Cook D.R."/>
            <person name="Meyers B.C."/>
            <person name="Spannagl M."/>
            <person name="Cheung F."/>
            <person name="De Mita S."/>
            <person name="Krishnakumar V."/>
            <person name="Gundlach H."/>
            <person name="Zhou S."/>
            <person name="Mudge J."/>
            <person name="Bharti A.K."/>
            <person name="Murray J.D."/>
            <person name="Naoumkina M.A."/>
            <person name="Rosen B."/>
            <person name="Silverstein K.A."/>
            <person name="Tang H."/>
            <person name="Rombauts S."/>
            <person name="Zhao P.X."/>
            <person name="Zhou P."/>
            <person name="Barbe V."/>
            <person name="Bardou P."/>
            <person name="Bechner M."/>
            <person name="Bellec A."/>
            <person name="Berger A."/>
            <person name="Berges H."/>
            <person name="Bidwell S."/>
            <person name="Bisseling T."/>
            <person name="Choisne N."/>
            <person name="Couloux A."/>
            <person name="Denny R."/>
            <person name="Deshpande S."/>
            <person name="Dai X."/>
            <person name="Doyle J.J."/>
            <person name="Dudez A.M."/>
            <person name="Farmer A.D."/>
            <person name="Fouteau S."/>
            <person name="Franken C."/>
            <person name="Gibelin C."/>
            <person name="Gish J."/>
            <person name="Goldstein S."/>
            <person name="Gonzalez A.J."/>
            <person name="Green P.J."/>
            <person name="Hallab A."/>
            <person name="Hartog M."/>
            <person name="Hua A."/>
            <person name="Humphray S.J."/>
            <person name="Jeong D.H."/>
            <person name="Jing Y."/>
            <person name="Jocker A."/>
            <person name="Kenton S.M."/>
            <person name="Kim D.J."/>
            <person name="Klee K."/>
            <person name="Lai H."/>
            <person name="Lang C."/>
            <person name="Lin S."/>
            <person name="Macmil S.L."/>
            <person name="Magdelenat G."/>
            <person name="Matthews L."/>
            <person name="McCorrison J."/>
            <person name="Monaghan E.L."/>
            <person name="Mun J.H."/>
            <person name="Najar F.Z."/>
            <person name="Nicholson C."/>
            <person name="Noirot C."/>
            <person name="O'Bleness M."/>
            <person name="Paule C.R."/>
            <person name="Poulain J."/>
            <person name="Prion F."/>
            <person name="Qin B."/>
            <person name="Qu C."/>
            <person name="Retzel E.F."/>
            <person name="Riddle C."/>
            <person name="Sallet E."/>
            <person name="Samain S."/>
            <person name="Samson N."/>
            <person name="Sanders I."/>
            <person name="Saurat O."/>
            <person name="Scarpelli C."/>
            <person name="Schiex T."/>
            <person name="Segurens B."/>
            <person name="Severin A.J."/>
            <person name="Sherrier D.J."/>
            <person name="Shi R."/>
            <person name="Sims S."/>
            <person name="Singer S.R."/>
            <person name="Sinharoy S."/>
            <person name="Sterck L."/>
            <person name="Viollet A."/>
            <person name="Wang B.B."/>
            <person name="Wang K."/>
            <person name="Wang M."/>
            <person name="Wang X."/>
            <person name="Warfsmann J."/>
            <person name="Weissenbach J."/>
            <person name="White D.D."/>
            <person name="White J.D."/>
            <person name="Wiley G.B."/>
            <person name="Wincker P."/>
            <person name="Xing Y."/>
            <person name="Yang L."/>
            <person name="Yao Z."/>
            <person name="Ying F."/>
            <person name="Zhai J."/>
            <person name="Zhou L."/>
            <person name="Zuber A."/>
            <person name="Denarie J."/>
            <person name="Dixon R.A."/>
            <person name="May G.D."/>
            <person name="Schwartz D.C."/>
            <person name="Rogers J."/>
            <person name="Quetier F."/>
            <person name="Town C.D."/>
            <person name="Roe B.A."/>
        </authorList>
    </citation>
    <scope>NUCLEOTIDE SEQUENCE [LARGE SCALE GENOMIC DNA]</scope>
    <source>
        <strain evidence="2">A17</strain>
        <strain evidence="4 5">cv. Jemalong A17</strain>
    </source>
</reference>
<name>A2Q670_MEDTR</name>
<dbReference type="PANTHER" id="PTHR31694:SF12">
    <property type="entry name" value="DESICCATION-LIKE PROTEIN"/>
    <property type="match status" value="1"/>
</dbReference>
<reference evidence="3" key="6">
    <citation type="journal article" date="2018" name="Nat. Plants">
        <title>Whole-genome landscape of Medicago truncatula symbiotic genes.</title>
        <authorList>
            <person name="Pecrix Y."/>
            <person name="Gamas P."/>
            <person name="Carrere S."/>
        </authorList>
    </citation>
    <scope>NUCLEOTIDE SEQUENCE</scope>
    <source>
        <tissue evidence="3">Leaves</tissue>
    </source>
</reference>
<dbReference type="Proteomes" id="UP000002051">
    <property type="component" value="Chromosome 2"/>
</dbReference>
<dbReference type="EMBL" id="CM001218">
    <property type="protein sequence ID" value="AES64947.1"/>
    <property type="molecule type" value="Genomic_DNA"/>
</dbReference>
<dbReference type="InterPro" id="IPR052965">
    <property type="entry name" value="Pigment-catalase-like"/>
</dbReference>
<reference evidence="4" key="5">
    <citation type="submission" date="2015-04" db="UniProtKB">
        <authorList>
            <consortium name="EnsemblPlants"/>
        </authorList>
    </citation>
    <scope>IDENTIFICATION</scope>
    <source>
        <strain evidence="4">cv. Jemalong A17</strain>
    </source>
</reference>